<organism evidence="3 4">
    <name type="scientific">Coprococcus comes ATCC 27758</name>
    <dbReference type="NCBI Taxonomy" id="470146"/>
    <lineage>
        <taxon>Bacteria</taxon>
        <taxon>Bacillati</taxon>
        <taxon>Bacillota</taxon>
        <taxon>Clostridia</taxon>
        <taxon>Lachnospirales</taxon>
        <taxon>Lachnospiraceae</taxon>
        <taxon>Coprococcus</taxon>
    </lineage>
</organism>
<sequence length="429" mass="48510">MKILSVTAQKPDSTGSGIYLTELVRGFKKKGITQSVIAGVTKADQVCLPEGVSFYPVYFESEQLPYPITGMSDEMPYPSTRYSDLTEEMTETFRNAFGEVLKKAVEELDPDVILCHHLYLLTAIVRELFPDKKVYGVSHGSDLRQIRKTEQNREYILQRIPALDGIFALHEEQKEMICGIYGEHIREKVRVIGTGYNSDVFRQEMGASQGEEKELRLIFAGKISEKKGVKSLIRSLDYLKDSSLIISLELAGGAGDEGEYQEIRELAEKCPFAVTFAGKITQQELAKKMNQSDVFVLPSFYEGLPLVIIEALACGTYVICTDLPGIRNWINQNLPDNGVVFVEPPRRVNEDEPVEEELPVFEKKLAGAIEGIAKYPGLKPEKEHLEQISWDGLCVHLMQIFEQQSVYRKNPIIEFLHVNYQLFFCKTTC</sequence>
<dbReference type="GO" id="GO:0016757">
    <property type="term" value="F:glycosyltransferase activity"/>
    <property type="evidence" value="ECO:0007669"/>
    <property type="project" value="UniProtKB-KW"/>
</dbReference>
<proteinExistence type="predicted"/>
<keyword evidence="3" id="KW-0808">Transferase</keyword>
<evidence type="ECO:0000259" key="2">
    <source>
        <dbReference type="Pfam" id="PF13439"/>
    </source>
</evidence>
<dbReference type="AlphaFoldDB" id="C0BDA8"/>
<comment type="caution">
    <text evidence="3">The sequence shown here is derived from an EMBL/GenBank/DDBJ whole genome shotgun (WGS) entry which is preliminary data.</text>
</comment>
<keyword evidence="3" id="KW-0328">Glycosyltransferase</keyword>
<dbReference type="InterPro" id="IPR028098">
    <property type="entry name" value="Glyco_trans_4-like_N"/>
</dbReference>
<reference evidence="3 4" key="2">
    <citation type="submission" date="2009-03" db="EMBL/GenBank/DDBJ databases">
        <title>Draft genome sequence of Coprococcus comes (ATCC 27758).</title>
        <authorList>
            <person name="Sudarsanam P."/>
            <person name="Ley R."/>
            <person name="Guruge J."/>
            <person name="Turnbaugh P.J."/>
            <person name="Mahowald M."/>
            <person name="Liep D."/>
            <person name="Gordon J."/>
        </authorList>
    </citation>
    <scope>NUCLEOTIDE SEQUENCE [LARGE SCALE GENOMIC DNA]</scope>
    <source>
        <strain evidence="3 4">ATCC 27758</strain>
    </source>
</reference>
<dbReference type="Pfam" id="PF13439">
    <property type="entry name" value="Glyco_transf_4"/>
    <property type="match status" value="1"/>
</dbReference>
<feature type="domain" description="Glycosyl transferase family 1" evidence="1">
    <location>
        <begin position="209"/>
        <end position="344"/>
    </location>
</feature>
<dbReference type="EMBL" id="ABVR01000043">
    <property type="protein sequence ID" value="EEG88454.1"/>
    <property type="molecule type" value="Genomic_DNA"/>
</dbReference>
<feature type="domain" description="Glycosyltransferase subfamily 4-like N-terminal" evidence="2">
    <location>
        <begin position="15"/>
        <end position="199"/>
    </location>
</feature>
<dbReference type="SUPFAM" id="SSF53756">
    <property type="entry name" value="UDP-Glycosyltransferase/glycogen phosphorylase"/>
    <property type="match status" value="1"/>
</dbReference>
<evidence type="ECO:0000313" key="3">
    <source>
        <dbReference type="EMBL" id="EEG88454.1"/>
    </source>
</evidence>
<protein>
    <submittedName>
        <fullName evidence="3">Glycosyltransferase, group 1 family protein</fullName>
        <ecNumber evidence="3">2.4.-.-</ecNumber>
    </submittedName>
</protein>
<dbReference type="Proteomes" id="UP000003793">
    <property type="component" value="Unassembled WGS sequence"/>
</dbReference>
<dbReference type="Gene3D" id="3.40.50.2000">
    <property type="entry name" value="Glycogen Phosphorylase B"/>
    <property type="match status" value="2"/>
</dbReference>
<dbReference type="Pfam" id="PF00534">
    <property type="entry name" value="Glycos_transf_1"/>
    <property type="match status" value="1"/>
</dbReference>
<dbReference type="HOGENOM" id="CLU_032290_0_0_9"/>
<dbReference type="PANTHER" id="PTHR45947">
    <property type="entry name" value="SULFOQUINOVOSYL TRANSFERASE SQD2"/>
    <property type="match status" value="1"/>
</dbReference>
<evidence type="ECO:0000259" key="1">
    <source>
        <dbReference type="Pfam" id="PF00534"/>
    </source>
</evidence>
<dbReference type="CDD" id="cd03801">
    <property type="entry name" value="GT4_PimA-like"/>
    <property type="match status" value="1"/>
</dbReference>
<dbReference type="InterPro" id="IPR050194">
    <property type="entry name" value="Glycosyltransferase_grp1"/>
</dbReference>
<dbReference type="EC" id="2.4.-.-" evidence="3"/>
<evidence type="ECO:0000313" key="4">
    <source>
        <dbReference type="Proteomes" id="UP000003793"/>
    </source>
</evidence>
<name>C0BDA8_9FIRM</name>
<gene>
    <name evidence="3" type="ORF">COPCOM_03158</name>
</gene>
<dbReference type="PANTHER" id="PTHR45947:SF15">
    <property type="entry name" value="TEICHURONIC ACID BIOSYNTHESIS GLYCOSYLTRANSFERASE TUAC-RELATED"/>
    <property type="match status" value="1"/>
</dbReference>
<reference evidence="3 4" key="1">
    <citation type="submission" date="2009-02" db="EMBL/GenBank/DDBJ databases">
        <authorList>
            <person name="Fulton L."/>
            <person name="Clifton S."/>
            <person name="Fulton B."/>
            <person name="Xu J."/>
            <person name="Minx P."/>
            <person name="Pepin K.H."/>
            <person name="Johnson M."/>
            <person name="Bhonagiri V."/>
            <person name="Nash W.E."/>
            <person name="Mardis E.R."/>
            <person name="Wilson R.K."/>
        </authorList>
    </citation>
    <scope>NUCLEOTIDE SEQUENCE [LARGE SCALE GENOMIC DNA]</scope>
    <source>
        <strain evidence="3 4">ATCC 27758</strain>
    </source>
</reference>
<accession>C0BDA8</accession>
<dbReference type="InterPro" id="IPR001296">
    <property type="entry name" value="Glyco_trans_1"/>
</dbReference>